<feature type="signal peptide" evidence="2">
    <location>
        <begin position="1"/>
        <end position="33"/>
    </location>
</feature>
<dbReference type="Gene3D" id="3.40.190.150">
    <property type="entry name" value="Bordetella uptake gene, domain 1"/>
    <property type="match status" value="1"/>
</dbReference>
<dbReference type="PIRSF" id="PIRSF017082">
    <property type="entry name" value="YflP"/>
    <property type="match status" value="1"/>
</dbReference>
<dbReference type="InterPro" id="IPR042100">
    <property type="entry name" value="Bug_dom1"/>
</dbReference>
<dbReference type="InterPro" id="IPR005064">
    <property type="entry name" value="BUG"/>
</dbReference>
<reference evidence="3" key="2">
    <citation type="submission" date="2021-01" db="EMBL/GenBank/DDBJ databases">
        <authorList>
            <person name="Kang M."/>
        </authorList>
    </citation>
    <scope>NUCLEOTIDE SEQUENCE</scope>
    <source>
        <strain evidence="3">KACC 17527</strain>
    </source>
</reference>
<keyword evidence="4" id="KW-1185">Reference proteome</keyword>
<dbReference type="Gene3D" id="3.40.190.10">
    <property type="entry name" value="Periplasmic binding protein-like II"/>
    <property type="match status" value="1"/>
</dbReference>
<dbReference type="Proteomes" id="UP000630528">
    <property type="component" value="Unassembled WGS sequence"/>
</dbReference>
<evidence type="ECO:0000256" key="1">
    <source>
        <dbReference type="ARBA" id="ARBA00006987"/>
    </source>
</evidence>
<dbReference type="EMBL" id="JAEPWM010000002">
    <property type="protein sequence ID" value="MBK6005670.1"/>
    <property type="molecule type" value="Genomic_DNA"/>
</dbReference>
<reference evidence="3" key="1">
    <citation type="journal article" date="2012" name="J. Microbiol. Biotechnol.">
        <title>Ramlibacter ginsenosidimutans sp. nov., with ginsenoside-converting activity.</title>
        <authorList>
            <person name="Wang L."/>
            <person name="An D.S."/>
            <person name="Kim S.G."/>
            <person name="Jin F.X."/>
            <person name="Kim S.C."/>
            <person name="Lee S.T."/>
            <person name="Im W.T."/>
        </authorList>
    </citation>
    <scope>NUCLEOTIDE SEQUENCE</scope>
    <source>
        <strain evidence="3">KACC 17527</strain>
    </source>
</reference>
<comment type="caution">
    <text evidence="3">The sequence shown here is derived from an EMBL/GenBank/DDBJ whole genome shotgun (WGS) entry which is preliminary data.</text>
</comment>
<protein>
    <submittedName>
        <fullName evidence="3">Tripartite tricarboxylate transporter substrate binding protein</fullName>
    </submittedName>
</protein>
<dbReference type="CDD" id="cd13578">
    <property type="entry name" value="PBP2_Bug27"/>
    <property type="match status" value="1"/>
</dbReference>
<gene>
    <name evidence="3" type="ORF">JJB11_06150</name>
</gene>
<accession>A0A934TQW6</accession>
<dbReference type="PANTHER" id="PTHR42928">
    <property type="entry name" value="TRICARBOXYLATE-BINDING PROTEIN"/>
    <property type="match status" value="1"/>
</dbReference>
<dbReference type="AlphaFoldDB" id="A0A934TQW6"/>
<evidence type="ECO:0000313" key="3">
    <source>
        <dbReference type="EMBL" id="MBK6005670.1"/>
    </source>
</evidence>
<dbReference type="Pfam" id="PF03401">
    <property type="entry name" value="TctC"/>
    <property type="match status" value="1"/>
</dbReference>
<dbReference type="SUPFAM" id="SSF53850">
    <property type="entry name" value="Periplasmic binding protein-like II"/>
    <property type="match status" value="1"/>
</dbReference>
<dbReference type="PANTHER" id="PTHR42928:SF5">
    <property type="entry name" value="BLR1237 PROTEIN"/>
    <property type="match status" value="1"/>
</dbReference>
<comment type="similarity">
    <text evidence="1">Belongs to the UPF0065 (bug) family.</text>
</comment>
<keyword evidence="2" id="KW-0732">Signal</keyword>
<feature type="chain" id="PRO_5036853057" evidence="2">
    <location>
        <begin position="34"/>
        <end position="337"/>
    </location>
</feature>
<evidence type="ECO:0000313" key="4">
    <source>
        <dbReference type="Proteomes" id="UP000630528"/>
    </source>
</evidence>
<sequence length="337" mass="35918">MGLALSPRATLTGWRRRALLALATATLAGGACAQAPAQEWAPTRPVRIIVPIVGSTNDVLARLVAPKLQEALGQPVIVDNRPGAGGNIGADMVAKAPPDGLTLLVGYNGPLAINVTLMDKMPYDPVKDLQPITLAVKAPQYLVVNAKSDIKSLADLVAKAKAHPDKYSYASIAIGSASHLTMEMFKLAAGINLTHVPYKGSNLAVTDLIAGNVDAGFFVPGNVQQFVQQGKLRLLASSGPKRFASTPDVPTIAESGYKGFEATSWIGFLTAPNTPRPIVDRYHRELVKILTSPEISQKLHDMEFEVVADTPEQFSGWIKSEIVRWGQVIKATGAKVD</sequence>
<evidence type="ECO:0000256" key="2">
    <source>
        <dbReference type="SAM" id="SignalP"/>
    </source>
</evidence>
<organism evidence="3 4">
    <name type="scientific">Ramlibacter ginsenosidimutans</name>
    <dbReference type="NCBI Taxonomy" id="502333"/>
    <lineage>
        <taxon>Bacteria</taxon>
        <taxon>Pseudomonadati</taxon>
        <taxon>Pseudomonadota</taxon>
        <taxon>Betaproteobacteria</taxon>
        <taxon>Burkholderiales</taxon>
        <taxon>Comamonadaceae</taxon>
        <taxon>Ramlibacter</taxon>
    </lineage>
</organism>
<proteinExistence type="inferred from homology"/>
<name>A0A934TQW6_9BURK</name>